<dbReference type="Proteomes" id="UP001060085">
    <property type="component" value="Linkage Group LG03"/>
</dbReference>
<comment type="caution">
    <text evidence="1">The sequence shown here is derived from an EMBL/GenBank/DDBJ whole genome shotgun (WGS) entry which is preliminary data.</text>
</comment>
<dbReference type="EMBL" id="CM044703">
    <property type="protein sequence ID" value="KAI5674333.1"/>
    <property type="molecule type" value="Genomic_DNA"/>
</dbReference>
<protein>
    <submittedName>
        <fullName evidence="1">Uncharacterized protein</fullName>
    </submittedName>
</protein>
<accession>A0ACC0BNX9</accession>
<gene>
    <name evidence="1" type="ORF">M9H77_14697</name>
</gene>
<proteinExistence type="predicted"/>
<evidence type="ECO:0000313" key="2">
    <source>
        <dbReference type="Proteomes" id="UP001060085"/>
    </source>
</evidence>
<reference evidence="2" key="1">
    <citation type="journal article" date="2023" name="Nat. Plants">
        <title>Single-cell RNA sequencing provides a high-resolution roadmap for understanding the multicellular compartmentation of specialized metabolism.</title>
        <authorList>
            <person name="Sun S."/>
            <person name="Shen X."/>
            <person name="Li Y."/>
            <person name="Li Y."/>
            <person name="Wang S."/>
            <person name="Li R."/>
            <person name="Zhang H."/>
            <person name="Shen G."/>
            <person name="Guo B."/>
            <person name="Wei J."/>
            <person name="Xu J."/>
            <person name="St-Pierre B."/>
            <person name="Chen S."/>
            <person name="Sun C."/>
        </authorList>
    </citation>
    <scope>NUCLEOTIDE SEQUENCE [LARGE SCALE GENOMIC DNA]</scope>
</reference>
<organism evidence="1 2">
    <name type="scientific">Catharanthus roseus</name>
    <name type="common">Madagascar periwinkle</name>
    <name type="synonym">Vinca rosea</name>
    <dbReference type="NCBI Taxonomy" id="4058"/>
    <lineage>
        <taxon>Eukaryota</taxon>
        <taxon>Viridiplantae</taxon>
        <taxon>Streptophyta</taxon>
        <taxon>Embryophyta</taxon>
        <taxon>Tracheophyta</taxon>
        <taxon>Spermatophyta</taxon>
        <taxon>Magnoliopsida</taxon>
        <taxon>eudicotyledons</taxon>
        <taxon>Gunneridae</taxon>
        <taxon>Pentapetalae</taxon>
        <taxon>asterids</taxon>
        <taxon>lamiids</taxon>
        <taxon>Gentianales</taxon>
        <taxon>Apocynaceae</taxon>
        <taxon>Rauvolfioideae</taxon>
        <taxon>Vinceae</taxon>
        <taxon>Catharanthinae</taxon>
        <taxon>Catharanthus</taxon>
    </lineage>
</organism>
<keyword evidence="2" id="KW-1185">Reference proteome</keyword>
<evidence type="ECO:0000313" key="1">
    <source>
        <dbReference type="EMBL" id="KAI5674333.1"/>
    </source>
</evidence>
<sequence length="295" mass="32662">MSEAADDDGGAERRTVVVVAVKSAGGRGSRRAVRWSAKKLMWKADRFLLLHIMPTVTVIPTPSGESIPIEDVDAKVVQIYRDDMREKSQEIFIPFMRLLKRKKIETLVLEGDNPASTLVKYISELGISTLVLGSCFSKVTCFGRKPKSTEVPSTVLKNAPHTCTVYVVSRHGIITNTPFSMATGNSFKEVLLSKRECEYHTTSKQPSHTHSSLKEARGHKKFGSSTSSDLISLDSRTSLLDNPYNESSVWEGKRENVGSTPPDIINVQDWCSQTSGCTEQVNAISHLLAYMHAFK</sequence>
<name>A0ACC0BNX9_CATRO</name>